<dbReference type="SMART" id="SM00089">
    <property type="entry name" value="PKD"/>
    <property type="match status" value="3"/>
</dbReference>
<dbReference type="Proteomes" id="UP001500427">
    <property type="component" value="Unassembled WGS sequence"/>
</dbReference>
<dbReference type="InterPro" id="IPR011047">
    <property type="entry name" value="Quinoprotein_ADH-like_sf"/>
</dbReference>
<feature type="compositionally biased region" description="Low complexity" evidence="6">
    <location>
        <begin position="500"/>
        <end position="511"/>
    </location>
</feature>
<dbReference type="InterPro" id="IPR000601">
    <property type="entry name" value="PKD_dom"/>
</dbReference>
<dbReference type="EMBL" id="BAABIW010000009">
    <property type="protein sequence ID" value="GAA5021918.1"/>
    <property type="molecule type" value="Genomic_DNA"/>
</dbReference>
<keyword evidence="3" id="KW-0677">Repeat</keyword>
<keyword evidence="4" id="KW-1133">Transmembrane helix</keyword>
<evidence type="ECO:0000256" key="2">
    <source>
        <dbReference type="ARBA" id="ARBA00022692"/>
    </source>
</evidence>
<dbReference type="InterPro" id="IPR035986">
    <property type="entry name" value="PKD_dom_sf"/>
</dbReference>
<feature type="compositionally biased region" description="Polar residues" evidence="6">
    <location>
        <begin position="516"/>
        <end position="525"/>
    </location>
</feature>
<evidence type="ECO:0000256" key="5">
    <source>
        <dbReference type="ARBA" id="ARBA00023136"/>
    </source>
</evidence>
<comment type="subcellular location">
    <subcellularLocation>
        <location evidence="1">Membrane</location>
        <topology evidence="1">Multi-pass membrane protein</topology>
    </subcellularLocation>
</comment>
<feature type="domain" description="PKD" evidence="8">
    <location>
        <begin position="1021"/>
        <end position="1105"/>
    </location>
</feature>
<reference evidence="10" key="1">
    <citation type="journal article" date="2019" name="Int. J. Syst. Evol. Microbiol.">
        <title>The Global Catalogue of Microorganisms (GCM) 10K type strain sequencing project: providing services to taxonomists for standard genome sequencing and annotation.</title>
        <authorList>
            <consortium name="The Broad Institute Genomics Platform"/>
            <consortium name="The Broad Institute Genome Sequencing Center for Infectious Disease"/>
            <person name="Wu L."/>
            <person name="Ma J."/>
        </authorList>
    </citation>
    <scope>NUCLEOTIDE SEQUENCE [LARGE SCALE GENOMIC DNA]</scope>
    <source>
        <strain evidence="10">JCM 17687</strain>
    </source>
</reference>
<keyword evidence="2" id="KW-0812">Transmembrane</keyword>
<evidence type="ECO:0000256" key="7">
    <source>
        <dbReference type="SAM" id="SignalP"/>
    </source>
</evidence>
<dbReference type="PROSITE" id="PS50093">
    <property type="entry name" value="PKD"/>
    <property type="match status" value="3"/>
</dbReference>
<dbReference type="SUPFAM" id="SSF50998">
    <property type="entry name" value="Quinoprotein alcohol dehydrogenase-like"/>
    <property type="match status" value="1"/>
</dbReference>
<dbReference type="Pfam" id="PF18911">
    <property type="entry name" value="PKD_4"/>
    <property type="match status" value="3"/>
</dbReference>
<dbReference type="Pfam" id="PF11721">
    <property type="entry name" value="Malectin"/>
    <property type="match status" value="1"/>
</dbReference>
<keyword evidence="10" id="KW-1185">Reference proteome</keyword>
<comment type="caution">
    <text evidence="9">The sequence shown here is derived from an EMBL/GenBank/DDBJ whole genome shotgun (WGS) entry which is preliminary data.</text>
</comment>
<keyword evidence="5" id="KW-0472">Membrane</keyword>
<feature type="signal peptide" evidence="7">
    <location>
        <begin position="1"/>
        <end position="25"/>
    </location>
</feature>
<dbReference type="CDD" id="cd00146">
    <property type="entry name" value="PKD"/>
    <property type="match status" value="3"/>
</dbReference>
<keyword evidence="7" id="KW-0732">Signal</keyword>
<feature type="domain" description="PKD" evidence="8">
    <location>
        <begin position="936"/>
        <end position="1020"/>
    </location>
</feature>
<gene>
    <name evidence="9" type="ORF">GCM10023258_11720</name>
</gene>
<dbReference type="Gene3D" id="2.60.40.10">
    <property type="entry name" value="Immunoglobulins"/>
    <property type="match status" value="3"/>
</dbReference>
<accession>A0ABP9J653</accession>
<evidence type="ECO:0000259" key="8">
    <source>
        <dbReference type="PROSITE" id="PS50093"/>
    </source>
</evidence>
<sequence length="1313" mass="134572">MHKLRNMAAAVVGVAIGLVAPGGPAAVAVQPPAPPPTPSSMVNAVPAANTPSVDDGDVRAIAKVGSTMVMGGNFTSVNGQARSRVAVFNPSTGALSGFNLAFNGEVDTIVPGPTTDTAYVGGSFTQVGTSAVKNVALVNLSSGALVTSFTSPAIPSGVVNDMVKVGNRLVIAGTFGKVAGRAHAGIAALDATTGAVDHTWMNIQFAGHHNNTGSGAQGPVGPWNLDVSPSGDRIVAIGNFRTADGLDRDQVAQITTTGATAVVTPDWNTNRYNPYCFNGAFDSYVRGVSYSPDGSYFVVAATGGGVRDTLCDAAARFETYATGADIQPTWVSETGGDTMWGTEVTDNAVYVGGHQRWGNNPYGSDYAGPGAVPRPGLVALDPVSGRPLQWNPGRNPPGKAVYAVLATAEGLWVGSNTDWVGNRKYLRKKIALFPYAGGVALAQTNVGALPGSVFMGGPVGGATSTNVLYRVNAGGGAIAALDNGPDWADDSGSSPLHNDGSNAAGWGSGAALDPSVPSSTPSSIFDSERWDPGDANEMRWTFPIAAGTDVQVRLYLANRCSCTSTAGSRVFSVSANGSPWLTNYDIVGDVGDQKGTMKSIDLTVPASGQVTLDFTHVVENPLVNGIEIVRAGVPTPPPAASDTLSRVGLTATAASSAPEPAADGGIAWSNTRGAFMVGNKVFYAQTDGYLYSRTFTGTTWGPAMQINPYHDPAWATVDNNLGGTFDGNLPTLYGQIPNLTGMFYNAGRLYYTLYGDSRLFWRWFSPDSGIVDERTNTVPSSVDLRNVRGIFVAGDSVYFASRTDSTLYKAGWDGASVTGSPVAISGPAVDGTSWSSRSMFLFAGPPLNQAPKAAFGSSCSGATCGFDASASSDSDGTIASYAWDFGDGSTGTGKTPSHPYAASGTYPVKLTVTDDKGATGTLTKDVVVTVPVNQAPTAAFGSSCSGATCGFDASASIDSDGTIASYAWDFGDGSTGTGKTPSHPYAASGTYPVKLTVTDDKGATGTLTKDVVVTVPVNQAPTAAFGSSCSGATCGFDASASIDSDGTIASYAWDFGDSSTGTGKTPSHPYAASGTYSVTLTVTDDKGLTGTLTKDVVVTLPSSSTTFVGANHSAPGAAKFKAAAVPMGTQAGDLMLLMFSRPTVATFSGPTGVTGWTQVATVTNGSVTSTVWRKSADAADVGKTVRFDDPSAYRLGTLELAVYRGANATSVRAVSAVDAGRNSHTTPEIAVSAGDWVVSHWAGLTSAVSPWTLPSGMVLRDHLEDPSGSYRYESLTADPGAVVTSDGTHAGVTATTVNKSDREVMWSIAFGQS</sequence>
<organism evidence="9 10">
    <name type="scientific">Terrabacter aeriphilus</name>
    <dbReference type="NCBI Taxonomy" id="515662"/>
    <lineage>
        <taxon>Bacteria</taxon>
        <taxon>Bacillati</taxon>
        <taxon>Actinomycetota</taxon>
        <taxon>Actinomycetes</taxon>
        <taxon>Micrococcales</taxon>
        <taxon>Intrasporangiaceae</taxon>
        <taxon>Terrabacter</taxon>
    </lineage>
</organism>
<evidence type="ECO:0000313" key="9">
    <source>
        <dbReference type="EMBL" id="GAA5021918.1"/>
    </source>
</evidence>
<proteinExistence type="predicted"/>
<evidence type="ECO:0000256" key="4">
    <source>
        <dbReference type="ARBA" id="ARBA00022989"/>
    </source>
</evidence>
<evidence type="ECO:0000256" key="1">
    <source>
        <dbReference type="ARBA" id="ARBA00004141"/>
    </source>
</evidence>
<protein>
    <recommendedName>
        <fullName evidence="8">PKD domain-containing protein</fullName>
    </recommendedName>
</protein>
<dbReference type="PANTHER" id="PTHR46730">
    <property type="entry name" value="POLYCYSTIN-1"/>
    <property type="match status" value="1"/>
</dbReference>
<dbReference type="InterPro" id="IPR021720">
    <property type="entry name" value="Malectin_dom"/>
</dbReference>
<evidence type="ECO:0000313" key="10">
    <source>
        <dbReference type="Proteomes" id="UP001500427"/>
    </source>
</evidence>
<feature type="domain" description="PKD" evidence="8">
    <location>
        <begin position="851"/>
        <end position="935"/>
    </location>
</feature>
<dbReference type="PANTHER" id="PTHR46730:SF1">
    <property type="entry name" value="PLAT DOMAIN-CONTAINING PROTEIN"/>
    <property type="match status" value="1"/>
</dbReference>
<evidence type="ECO:0000256" key="6">
    <source>
        <dbReference type="SAM" id="MobiDB-lite"/>
    </source>
</evidence>
<name>A0ABP9J653_9MICO</name>
<dbReference type="Gene3D" id="2.60.120.430">
    <property type="entry name" value="Galactose-binding lectin"/>
    <property type="match status" value="1"/>
</dbReference>
<dbReference type="SUPFAM" id="SSF49299">
    <property type="entry name" value="PKD domain"/>
    <property type="match status" value="3"/>
</dbReference>
<feature type="region of interest" description="Disordered" evidence="6">
    <location>
        <begin position="489"/>
        <end position="530"/>
    </location>
</feature>
<feature type="chain" id="PRO_5045907463" description="PKD domain-containing protein" evidence="7">
    <location>
        <begin position="26"/>
        <end position="1313"/>
    </location>
</feature>
<evidence type="ECO:0000256" key="3">
    <source>
        <dbReference type="ARBA" id="ARBA00022737"/>
    </source>
</evidence>
<dbReference type="InterPro" id="IPR022409">
    <property type="entry name" value="PKD/Chitinase_dom"/>
</dbReference>
<dbReference type="InterPro" id="IPR013783">
    <property type="entry name" value="Ig-like_fold"/>
</dbReference>